<gene>
    <name evidence="1" type="ORF">HBA54_00325</name>
</gene>
<organism evidence="1 2">
    <name type="scientific">Pelagibius litoralis</name>
    <dbReference type="NCBI Taxonomy" id="374515"/>
    <lineage>
        <taxon>Bacteria</taxon>
        <taxon>Pseudomonadati</taxon>
        <taxon>Pseudomonadota</taxon>
        <taxon>Alphaproteobacteria</taxon>
        <taxon>Rhodospirillales</taxon>
        <taxon>Rhodovibrionaceae</taxon>
        <taxon>Pelagibius</taxon>
    </lineage>
</organism>
<keyword evidence="2" id="KW-1185">Reference proteome</keyword>
<protein>
    <submittedName>
        <fullName evidence="1">Uncharacterized protein</fullName>
    </submittedName>
</protein>
<name>A0A967C5S1_9PROT</name>
<accession>A0A967C5S1</accession>
<evidence type="ECO:0000313" key="2">
    <source>
        <dbReference type="Proteomes" id="UP000761264"/>
    </source>
</evidence>
<sequence length="76" mass="8048">MMTGSNQRLLQPRSNRALSAMAMVGLLALAVVLAGCADVKPLEYRAVDQIKPGPGLLTGEDGEFVLYGSSRKSVLD</sequence>
<dbReference type="Proteomes" id="UP000761264">
    <property type="component" value="Unassembled WGS sequence"/>
</dbReference>
<dbReference type="AlphaFoldDB" id="A0A967C5S1"/>
<proteinExistence type="predicted"/>
<evidence type="ECO:0000313" key="1">
    <source>
        <dbReference type="EMBL" id="NIA67032.1"/>
    </source>
</evidence>
<comment type="caution">
    <text evidence="1">The sequence shown here is derived from an EMBL/GenBank/DDBJ whole genome shotgun (WGS) entry which is preliminary data.</text>
</comment>
<dbReference type="EMBL" id="JAAQPH010000001">
    <property type="protein sequence ID" value="NIA67032.1"/>
    <property type="molecule type" value="Genomic_DNA"/>
</dbReference>
<reference evidence="1" key="1">
    <citation type="submission" date="2020-03" db="EMBL/GenBank/DDBJ databases">
        <title>Genome of Pelagibius litoralis DSM 21314T.</title>
        <authorList>
            <person name="Wang G."/>
        </authorList>
    </citation>
    <scope>NUCLEOTIDE SEQUENCE</scope>
    <source>
        <strain evidence="1">DSM 21314</strain>
    </source>
</reference>
<dbReference type="RefSeq" id="WP_167220327.1">
    <property type="nucleotide sequence ID" value="NZ_JAAQPH010000001.1"/>
</dbReference>